<dbReference type="InterPro" id="IPR013324">
    <property type="entry name" value="RNA_pol_sigma_r3/r4-like"/>
</dbReference>
<accession>A1RBD7</accession>
<keyword evidence="2" id="KW-0805">Transcription regulation</keyword>
<dbReference type="PANTHER" id="PTHR43133">
    <property type="entry name" value="RNA POLYMERASE ECF-TYPE SIGMA FACTO"/>
    <property type="match status" value="1"/>
</dbReference>
<dbReference type="Gene3D" id="1.10.10.10">
    <property type="entry name" value="Winged helix-like DNA-binding domain superfamily/Winged helix DNA-binding domain"/>
    <property type="match status" value="1"/>
</dbReference>
<evidence type="ECO:0000256" key="2">
    <source>
        <dbReference type="ARBA" id="ARBA00023015"/>
    </source>
</evidence>
<keyword evidence="7" id="KW-1185">Reference proteome</keyword>
<comment type="similarity">
    <text evidence="1">Belongs to the sigma-70 factor family. ECF subfamily.</text>
</comment>
<dbReference type="SUPFAM" id="SSF88946">
    <property type="entry name" value="Sigma2 domain of RNA polymerase sigma factors"/>
    <property type="match status" value="1"/>
</dbReference>
<evidence type="ECO:0000256" key="3">
    <source>
        <dbReference type="ARBA" id="ARBA00023082"/>
    </source>
</evidence>
<dbReference type="HOGENOM" id="CLU_047691_10_0_11"/>
<dbReference type="KEGG" id="aau:AAur_3872"/>
<dbReference type="InterPro" id="IPR013325">
    <property type="entry name" value="RNA_pol_sigma_r2"/>
</dbReference>
<dbReference type="AlphaFoldDB" id="A1RBD7"/>
<reference evidence="6 7" key="1">
    <citation type="journal article" date="2006" name="PLoS Genet.">
        <title>Secrets of soil survival revealed by the genome sequence of Arthrobacter aurescens TC1.</title>
        <authorList>
            <person name="Mongodin E.F."/>
            <person name="Shapir N."/>
            <person name="Daugherty S.C."/>
            <person name="DeBoy R.T."/>
            <person name="Emerson J.B."/>
            <person name="Shvartzbeyn A."/>
            <person name="Radune D."/>
            <person name="Vamathevan J."/>
            <person name="Riggs F."/>
            <person name="Grinberg V."/>
            <person name="Khouri H."/>
            <person name="Wackett L.P."/>
            <person name="Nelson K.E."/>
            <person name="Sadowsky M.J."/>
        </authorList>
    </citation>
    <scope>NUCLEOTIDE SEQUENCE [LARGE SCALE GENOMIC DNA]</scope>
    <source>
        <strain evidence="6 7">TC1</strain>
    </source>
</reference>
<dbReference type="SUPFAM" id="SSF88659">
    <property type="entry name" value="Sigma3 and sigma4 domains of RNA polymerase sigma factors"/>
    <property type="match status" value="1"/>
</dbReference>
<dbReference type="InterPro" id="IPR039425">
    <property type="entry name" value="RNA_pol_sigma-70-like"/>
</dbReference>
<dbReference type="STRING" id="290340.AAur_3872"/>
<evidence type="ECO:0000313" key="7">
    <source>
        <dbReference type="Proteomes" id="UP000000637"/>
    </source>
</evidence>
<proteinExistence type="inferred from homology"/>
<dbReference type="Proteomes" id="UP000000637">
    <property type="component" value="Chromosome"/>
</dbReference>
<dbReference type="InterPro" id="IPR036388">
    <property type="entry name" value="WH-like_DNA-bd_sf"/>
</dbReference>
<sequence length="190" mass="20920">MGRRHPRVLDPLADEYVQADQDDPALLFTAAYNNFAGPVFGYLRARGVDDPEAVTQDVFLALYPKLETLHGGLQGAKTLLFSIAHARMVDHYRKRERTPDSTPYEADLDARRAPSAEDQAFGRVAGLGVTEILDDLPDDYREVLALRVVADVSVEDTAAIMGKSQGAVKQLQRRALSALKKRALLRNGTS</sequence>
<dbReference type="InterPro" id="IPR007630">
    <property type="entry name" value="RNA_pol_sigma70_r4"/>
</dbReference>
<dbReference type="Pfam" id="PF04545">
    <property type="entry name" value="Sigma70_r4"/>
    <property type="match status" value="1"/>
</dbReference>
<dbReference type="PANTHER" id="PTHR43133:SF57">
    <property type="entry name" value="RNA POLYMERASE SIGMA-70 FACTOR"/>
    <property type="match status" value="1"/>
</dbReference>
<dbReference type="Gene3D" id="1.10.1740.10">
    <property type="match status" value="1"/>
</dbReference>
<dbReference type="NCBIfam" id="TIGR02937">
    <property type="entry name" value="sigma70-ECF"/>
    <property type="match status" value="1"/>
</dbReference>
<feature type="domain" description="RNA polymerase sigma-70 region 4" evidence="5">
    <location>
        <begin position="133"/>
        <end position="181"/>
    </location>
</feature>
<dbReference type="GO" id="GO:0006352">
    <property type="term" value="P:DNA-templated transcription initiation"/>
    <property type="evidence" value="ECO:0007669"/>
    <property type="project" value="InterPro"/>
</dbReference>
<evidence type="ECO:0000256" key="1">
    <source>
        <dbReference type="ARBA" id="ARBA00010641"/>
    </source>
</evidence>
<protein>
    <submittedName>
        <fullName evidence="6">RNA polymerase sigma (70) factor</fullName>
    </submittedName>
</protein>
<organism evidence="6 7">
    <name type="scientific">Paenarthrobacter aurescens (strain TC1)</name>
    <dbReference type="NCBI Taxonomy" id="290340"/>
    <lineage>
        <taxon>Bacteria</taxon>
        <taxon>Bacillati</taxon>
        <taxon>Actinomycetota</taxon>
        <taxon>Actinomycetes</taxon>
        <taxon>Micrococcales</taxon>
        <taxon>Micrococcaceae</taxon>
        <taxon>Paenarthrobacter</taxon>
    </lineage>
</organism>
<dbReference type="InterPro" id="IPR014284">
    <property type="entry name" value="RNA_pol_sigma-70_dom"/>
</dbReference>
<name>A1RBD7_PAEAT</name>
<gene>
    <name evidence="6" type="ordered locus">AAur_3872</name>
</gene>
<keyword evidence="3" id="KW-0731">Sigma factor</keyword>
<evidence type="ECO:0000259" key="5">
    <source>
        <dbReference type="Pfam" id="PF04545"/>
    </source>
</evidence>
<dbReference type="eggNOG" id="COG1595">
    <property type="taxonomic scope" value="Bacteria"/>
</dbReference>
<dbReference type="GO" id="GO:0016987">
    <property type="term" value="F:sigma factor activity"/>
    <property type="evidence" value="ECO:0007669"/>
    <property type="project" value="UniProtKB-KW"/>
</dbReference>
<dbReference type="EMBL" id="CP000474">
    <property type="protein sequence ID" value="ABM09118.1"/>
    <property type="molecule type" value="Genomic_DNA"/>
</dbReference>
<evidence type="ECO:0000256" key="4">
    <source>
        <dbReference type="ARBA" id="ARBA00023163"/>
    </source>
</evidence>
<dbReference type="CDD" id="cd06171">
    <property type="entry name" value="Sigma70_r4"/>
    <property type="match status" value="1"/>
</dbReference>
<keyword evidence="4" id="KW-0804">Transcription</keyword>
<evidence type="ECO:0000313" key="6">
    <source>
        <dbReference type="EMBL" id="ABM09118.1"/>
    </source>
</evidence>